<reference evidence="4 5" key="1">
    <citation type="journal article" date="2023" name="Sci. Data">
        <title>Genome assembly of the Korean intertidal mud-creeper Batillaria attramentaria.</title>
        <authorList>
            <person name="Patra A.K."/>
            <person name="Ho P.T."/>
            <person name="Jun S."/>
            <person name="Lee S.J."/>
            <person name="Kim Y."/>
            <person name="Won Y.J."/>
        </authorList>
    </citation>
    <scope>NUCLEOTIDE SEQUENCE [LARGE SCALE GENOMIC DNA]</scope>
    <source>
        <strain evidence="4">Wonlab-2016</strain>
    </source>
</reference>
<dbReference type="EMBL" id="JACVVK020000096">
    <property type="protein sequence ID" value="KAK7493076.1"/>
    <property type="molecule type" value="Genomic_DNA"/>
</dbReference>
<dbReference type="InterPro" id="IPR057326">
    <property type="entry name" value="KR_dom"/>
</dbReference>
<dbReference type="PANTHER" id="PTHR44269">
    <property type="entry name" value="DEHYDROGENASE/REDUCTASE SDR FAMILY MEMBER 7-RELATED"/>
    <property type="match status" value="1"/>
</dbReference>
<sequence length="328" mass="35643">MKVKDLFLAAVITLAVAAGLMGVILLISDCDLFLWAAEHFGTSTASLAGQVVWVTGASGGIGEELAYVLAAAGSRLVLSARREQELNRVKQMCVDKYGIQPGDILVLPLDLQKFDTHQHAVDKVLKHFKQIDVLVNNAGRSQRALISETSLDVDKAMLDVNTLGPISLTKVVLPHMIARRSGHIVAVSSVVGRMGAPGLGSYAASKHALHGWYDTLRMEAFEDNIHVSMVCPGPIFSDALKHAFTGKVGKELGIDMKPGEHRMATDRCAQLIAIAIANQIDEAWISMQPELSYLYLNQYLPAVARRAAVRIGARRLHKIKQGETDLYS</sequence>
<dbReference type="SMART" id="SM00822">
    <property type="entry name" value="PKS_KR"/>
    <property type="match status" value="1"/>
</dbReference>
<comment type="caution">
    <text evidence="4">The sequence shown here is derived from an EMBL/GenBank/DDBJ whole genome shotgun (WGS) entry which is preliminary data.</text>
</comment>
<proteinExistence type="inferred from homology"/>
<dbReference type="GO" id="GO:0006629">
    <property type="term" value="P:lipid metabolic process"/>
    <property type="evidence" value="ECO:0007669"/>
    <property type="project" value="UniProtKB-ARBA"/>
</dbReference>
<dbReference type="PANTHER" id="PTHR44269:SF1">
    <property type="entry name" value="DEHYDROGENASE_REDUCTASE SDR FAMILY MEMBER 7"/>
    <property type="match status" value="1"/>
</dbReference>
<comment type="similarity">
    <text evidence="2">Belongs to the short-chain dehydrogenases/reductases (SDR) family.</text>
</comment>
<protein>
    <recommendedName>
        <fullName evidence="3">Ketoreductase domain-containing protein</fullName>
    </recommendedName>
</protein>
<dbReference type="InterPro" id="IPR036291">
    <property type="entry name" value="NAD(P)-bd_dom_sf"/>
</dbReference>
<dbReference type="SUPFAM" id="SSF51735">
    <property type="entry name" value="NAD(P)-binding Rossmann-fold domains"/>
    <property type="match status" value="1"/>
</dbReference>
<dbReference type="PROSITE" id="PS00061">
    <property type="entry name" value="ADH_SHORT"/>
    <property type="match status" value="1"/>
</dbReference>
<dbReference type="GO" id="GO:0016491">
    <property type="term" value="F:oxidoreductase activity"/>
    <property type="evidence" value="ECO:0007669"/>
    <property type="project" value="UniProtKB-KW"/>
</dbReference>
<accession>A0ABD0L0L4</accession>
<name>A0ABD0L0L4_9CAEN</name>
<dbReference type="PRINTS" id="PR00081">
    <property type="entry name" value="GDHRDH"/>
</dbReference>
<organism evidence="4 5">
    <name type="scientific">Batillaria attramentaria</name>
    <dbReference type="NCBI Taxonomy" id="370345"/>
    <lineage>
        <taxon>Eukaryota</taxon>
        <taxon>Metazoa</taxon>
        <taxon>Spiralia</taxon>
        <taxon>Lophotrochozoa</taxon>
        <taxon>Mollusca</taxon>
        <taxon>Gastropoda</taxon>
        <taxon>Caenogastropoda</taxon>
        <taxon>Sorbeoconcha</taxon>
        <taxon>Cerithioidea</taxon>
        <taxon>Batillariidae</taxon>
        <taxon>Batillaria</taxon>
    </lineage>
</organism>
<dbReference type="Proteomes" id="UP001519460">
    <property type="component" value="Unassembled WGS sequence"/>
</dbReference>
<dbReference type="CDD" id="cd05332">
    <property type="entry name" value="11beta-HSD1_like_SDR_c"/>
    <property type="match status" value="1"/>
</dbReference>
<keyword evidence="5" id="KW-1185">Reference proteome</keyword>
<dbReference type="AlphaFoldDB" id="A0ABD0L0L4"/>
<dbReference type="InterPro" id="IPR002347">
    <property type="entry name" value="SDR_fam"/>
</dbReference>
<evidence type="ECO:0000313" key="4">
    <source>
        <dbReference type="EMBL" id="KAK7493076.1"/>
    </source>
</evidence>
<keyword evidence="1" id="KW-0560">Oxidoreductase</keyword>
<dbReference type="PRINTS" id="PR00080">
    <property type="entry name" value="SDRFAMILY"/>
</dbReference>
<gene>
    <name evidence="4" type="ORF">BaRGS_00015597</name>
</gene>
<dbReference type="Pfam" id="PF00106">
    <property type="entry name" value="adh_short"/>
    <property type="match status" value="1"/>
</dbReference>
<evidence type="ECO:0000256" key="1">
    <source>
        <dbReference type="ARBA" id="ARBA00023002"/>
    </source>
</evidence>
<evidence type="ECO:0000259" key="3">
    <source>
        <dbReference type="SMART" id="SM00822"/>
    </source>
</evidence>
<dbReference type="InterPro" id="IPR053011">
    <property type="entry name" value="SDR_family_member_7"/>
</dbReference>
<feature type="domain" description="Ketoreductase" evidence="3">
    <location>
        <begin position="50"/>
        <end position="224"/>
    </location>
</feature>
<evidence type="ECO:0000313" key="5">
    <source>
        <dbReference type="Proteomes" id="UP001519460"/>
    </source>
</evidence>
<dbReference type="InterPro" id="IPR020904">
    <property type="entry name" value="Sc_DH/Rdtase_CS"/>
</dbReference>
<evidence type="ECO:0000256" key="2">
    <source>
        <dbReference type="RuleBase" id="RU000363"/>
    </source>
</evidence>
<dbReference type="Gene3D" id="3.40.50.720">
    <property type="entry name" value="NAD(P)-binding Rossmann-like Domain"/>
    <property type="match status" value="1"/>
</dbReference>